<dbReference type="InterPro" id="IPR050792">
    <property type="entry name" value="ADP-ribosylglycohydrolase"/>
</dbReference>
<keyword evidence="1" id="KW-0460">Magnesium</keyword>
<dbReference type="EC" id="3.2.2.24" evidence="3"/>
<protein>
    <submittedName>
        <fullName evidence="3">ADP-ribosyl-(Dinitrogen reductase) hydrolase</fullName>
        <ecNumber evidence="3">3.2.2.24</ecNumber>
    </submittedName>
</protein>
<dbReference type="InterPro" id="IPR005502">
    <property type="entry name" value="Ribosyl_crysJ1"/>
</dbReference>
<dbReference type="EMBL" id="CP000698">
    <property type="protein sequence ID" value="ABQ25412.1"/>
    <property type="molecule type" value="Genomic_DNA"/>
</dbReference>
<feature type="binding site" evidence="1">
    <location>
        <position position="247"/>
    </location>
    <ligand>
        <name>Mg(2+)</name>
        <dbReference type="ChEBI" id="CHEBI:18420"/>
        <label>1</label>
    </ligand>
</feature>
<dbReference type="GO" id="GO:0046872">
    <property type="term" value="F:metal ion binding"/>
    <property type="evidence" value="ECO:0007669"/>
    <property type="project" value="UniProtKB-KW"/>
</dbReference>
<evidence type="ECO:0000313" key="3">
    <source>
        <dbReference type="EMBL" id="ABQ25412.1"/>
    </source>
</evidence>
<feature type="binding site" evidence="1">
    <location>
        <position position="249"/>
    </location>
    <ligand>
        <name>Mg(2+)</name>
        <dbReference type="ChEBI" id="CHEBI:18420"/>
        <label>1</label>
    </ligand>
</feature>
<dbReference type="STRING" id="351605.Gura_1208"/>
<dbReference type="PANTHER" id="PTHR16222:SF12">
    <property type="entry name" value="ADP-RIBOSYLGLYCOHYDROLASE-RELATED"/>
    <property type="match status" value="1"/>
</dbReference>
<comment type="cofactor">
    <cofactor evidence="1">
        <name>Mg(2+)</name>
        <dbReference type="ChEBI" id="CHEBI:18420"/>
    </cofactor>
    <text evidence="1">Binds 2 magnesium ions per subunit.</text>
</comment>
<dbReference type="InterPro" id="IPR013479">
    <property type="entry name" value="ADP-ribosyl_diN_reduct_hydro"/>
</dbReference>
<keyword evidence="3" id="KW-0378">Hydrolase</keyword>
<dbReference type="NCBIfam" id="TIGR02662">
    <property type="entry name" value="dinitro_DRAG"/>
    <property type="match status" value="1"/>
</dbReference>
<organism evidence="3 4">
    <name type="scientific">Geotalea uraniireducens (strain Rf4)</name>
    <name type="common">Geobacter uraniireducens</name>
    <dbReference type="NCBI Taxonomy" id="351605"/>
    <lineage>
        <taxon>Bacteria</taxon>
        <taxon>Pseudomonadati</taxon>
        <taxon>Thermodesulfobacteriota</taxon>
        <taxon>Desulfuromonadia</taxon>
        <taxon>Geobacterales</taxon>
        <taxon>Geobacteraceae</taxon>
        <taxon>Geotalea</taxon>
    </lineage>
</organism>
<reference evidence="3 4" key="1">
    <citation type="submission" date="2007-05" db="EMBL/GenBank/DDBJ databases">
        <title>Complete sequence of Geobacter uraniireducens Rf4.</title>
        <authorList>
            <consortium name="US DOE Joint Genome Institute"/>
            <person name="Copeland A."/>
            <person name="Lucas S."/>
            <person name="Lapidus A."/>
            <person name="Barry K."/>
            <person name="Detter J.C."/>
            <person name="Glavina del Rio T."/>
            <person name="Hammon N."/>
            <person name="Israni S."/>
            <person name="Dalin E."/>
            <person name="Tice H."/>
            <person name="Pitluck S."/>
            <person name="Chertkov O."/>
            <person name="Brettin T."/>
            <person name="Bruce D."/>
            <person name="Han C."/>
            <person name="Schmutz J."/>
            <person name="Larimer F."/>
            <person name="Land M."/>
            <person name="Hauser L."/>
            <person name="Kyrpides N."/>
            <person name="Mikhailova N."/>
            <person name="Shelobolina E."/>
            <person name="Aklujkar M."/>
            <person name="Lovley D."/>
            <person name="Richardson P."/>
        </authorList>
    </citation>
    <scope>NUCLEOTIDE SEQUENCE [LARGE SCALE GENOMIC DNA]</scope>
    <source>
        <strain evidence="4">ATCC BAA-1134 / JCM 13001 / Rf4</strain>
    </source>
</reference>
<evidence type="ECO:0000313" key="4">
    <source>
        <dbReference type="Proteomes" id="UP000006695"/>
    </source>
</evidence>
<keyword evidence="4" id="KW-1185">Reference proteome</keyword>
<dbReference type="Proteomes" id="UP000006695">
    <property type="component" value="Chromosome"/>
</dbReference>
<evidence type="ECO:0000256" key="1">
    <source>
        <dbReference type="PIRSR" id="PIRSR605502-1"/>
    </source>
</evidence>
<feature type="binding site" evidence="1">
    <location>
        <position position="65"/>
    </location>
    <ligand>
        <name>Mg(2+)</name>
        <dbReference type="ChEBI" id="CHEBI:18420"/>
        <label>1</label>
    </ligand>
</feature>
<keyword evidence="1" id="KW-0479">Metal-binding</keyword>
<dbReference type="RefSeq" id="WP_011938134.1">
    <property type="nucleotide sequence ID" value="NC_009483.1"/>
</dbReference>
<dbReference type="AlphaFoldDB" id="A5GAI3"/>
<feature type="binding site" evidence="1">
    <location>
        <position position="63"/>
    </location>
    <ligand>
        <name>Mg(2+)</name>
        <dbReference type="ChEBI" id="CHEBI:18420"/>
        <label>1</label>
    </ligand>
</feature>
<evidence type="ECO:0000256" key="2">
    <source>
        <dbReference type="SAM" id="MobiDB-lite"/>
    </source>
</evidence>
<dbReference type="Pfam" id="PF03747">
    <property type="entry name" value="ADP_ribosyl_GH"/>
    <property type="match status" value="1"/>
</dbReference>
<dbReference type="GO" id="GO:0047407">
    <property type="term" value="F:ADP-ribosyl-[dinitrogen reductase] hydrolase activity"/>
    <property type="evidence" value="ECO:0007669"/>
    <property type="project" value="UniProtKB-EC"/>
</dbReference>
<feature type="binding site" evidence="1">
    <location>
        <position position="64"/>
    </location>
    <ligand>
        <name>Mg(2+)</name>
        <dbReference type="ChEBI" id="CHEBI:18420"/>
        <label>1</label>
    </ligand>
</feature>
<name>A5GAI3_GEOUR</name>
<feature type="region of interest" description="Disordered" evidence="2">
    <location>
        <begin position="314"/>
        <end position="343"/>
    </location>
</feature>
<dbReference type="HOGENOM" id="CLU_024566_7_0_7"/>
<sequence>MHAPFDINEIISRAEAAFIGLAVGDALGAPVEFMTAGEIKTKYGTLDEIVGGGWLRIKAGNVTDDTEMSLCVARAIVSAGEMSLRGIAENFASWLKSKPIDVGDTCRRGIRNYMLKGTLETPFNQWDAGNGAVMRLLPTALCTMGDDELLQRHAVAQAHITHNHPLSDAACICLGRLIHLSVCGFSKPRLRREVDSLVAEHPNFRFDSYKGLATGYVVDTMQTVFHHFFRGRNFEECLVSTVNQGGDADTTGAIMGMLAGAYYGRENIPRKWIKKMNKNVMNEVSTLAAGLVALSPLGKGNLIHSACFSEDRWHPPPTPPIEGRGACNPSPLVDPNCGPKGEG</sequence>
<keyword evidence="3" id="KW-0326">Glycosidase</keyword>
<proteinExistence type="predicted"/>
<feature type="binding site" evidence="1">
    <location>
        <position position="250"/>
    </location>
    <ligand>
        <name>Mg(2+)</name>
        <dbReference type="ChEBI" id="CHEBI:18420"/>
        <label>1</label>
    </ligand>
</feature>
<dbReference type="Gene3D" id="1.10.4080.10">
    <property type="entry name" value="ADP-ribosylation/Crystallin J1"/>
    <property type="match status" value="1"/>
</dbReference>
<dbReference type="KEGG" id="gur:Gura_1208"/>
<dbReference type="OrthoDB" id="9806482at2"/>
<gene>
    <name evidence="3" type="ordered locus">Gura_1208</name>
</gene>
<dbReference type="InterPro" id="IPR036705">
    <property type="entry name" value="Ribosyl_crysJ1_sf"/>
</dbReference>
<dbReference type="SUPFAM" id="SSF101478">
    <property type="entry name" value="ADP-ribosylglycohydrolase"/>
    <property type="match status" value="1"/>
</dbReference>
<accession>A5GAI3</accession>
<dbReference type="PANTHER" id="PTHR16222">
    <property type="entry name" value="ADP-RIBOSYLGLYCOHYDROLASE"/>
    <property type="match status" value="1"/>
</dbReference>